<evidence type="ECO:0000256" key="21">
    <source>
        <dbReference type="SAM" id="SignalP"/>
    </source>
</evidence>
<dbReference type="InterPro" id="IPR017441">
    <property type="entry name" value="Protein_kinase_ATP_BS"/>
</dbReference>
<evidence type="ECO:0000256" key="10">
    <source>
        <dbReference type="ARBA" id="ARBA00022737"/>
    </source>
</evidence>
<dbReference type="AlphaFoldDB" id="A0A4S8J8L6"/>
<keyword evidence="14 20" id="KW-1133">Transmembrane helix</keyword>
<feature type="compositionally biased region" description="Polar residues" evidence="19">
    <location>
        <begin position="1033"/>
        <end position="1053"/>
    </location>
</feature>
<dbReference type="Gene3D" id="1.10.510.10">
    <property type="entry name" value="Transferase(Phosphotransferase) domain 1"/>
    <property type="match status" value="2"/>
</dbReference>
<keyword evidence="17" id="KW-0325">Glycoprotein</keyword>
<keyword evidence="10" id="KW-0677">Repeat</keyword>
<keyword evidence="5" id="KW-0723">Serine/threonine-protein kinase</keyword>
<dbReference type="SUPFAM" id="SSF52058">
    <property type="entry name" value="L domain-like"/>
    <property type="match status" value="1"/>
</dbReference>
<dbReference type="InterPro" id="IPR001245">
    <property type="entry name" value="Ser-Thr/Tyr_kinase_cat_dom"/>
</dbReference>
<keyword evidence="24" id="KW-1185">Reference proteome</keyword>
<feature type="binding site" evidence="18">
    <location>
        <position position="639"/>
    </location>
    <ligand>
        <name>ATP</name>
        <dbReference type="ChEBI" id="CHEBI:30616"/>
    </ligand>
</feature>
<dbReference type="PANTHER" id="PTHR45974">
    <property type="entry name" value="RECEPTOR-LIKE PROTEIN 55"/>
    <property type="match status" value="1"/>
</dbReference>
<evidence type="ECO:0000256" key="9">
    <source>
        <dbReference type="ARBA" id="ARBA00022729"/>
    </source>
</evidence>
<keyword evidence="15 20" id="KW-0472">Membrane</keyword>
<feature type="chain" id="PRO_5020614362" description="non-specific serine/threonine protein kinase" evidence="21">
    <location>
        <begin position="21"/>
        <end position="1053"/>
    </location>
</feature>
<reference evidence="23 24" key="1">
    <citation type="journal article" date="2019" name="Nat. Plants">
        <title>Genome sequencing of Musa balbisiana reveals subgenome evolution and function divergence in polyploid bananas.</title>
        <authorList>
            <person name="Yao X."/>
        </authorList>
    </citation>
    <scope>NUCLEOTIDE SEQUENCE [LARGE SCALE GENOMIC DNA]</scope>
    <source>
        <strain evidence="24">cv. DH-PKW</strain>
        <tissue evidence="23">Leaves</tissue>
    </source>
</reference>
<dbReference type="EC" id="2.7.11.1" evidence="4"/>
<dbReference type="FunFam" id="1.10.510.10:FF:000453">
    <property type="entry name" value="LRR receptor-like serine/threonine-protein kinase HSL2"/>
    <property type="match status" value="1"/>
</dbReference>
<sequence>MGTLVFLLFVFLASLQTSSGSTDAQDAAALLSLMTQWQNTPPSWGKTDDPCGTPWEGVGCSNSRVTSLTLSTMDIKGTLGDDIGQLSELKILELSYNTMLGGTLTPNIGNLMKLTILILMGCSFNGNIPDELGSLGNLFFLALNSNQFTGSIPASLGKLSNLNWFDIADNQLTGPLPISTETSPGLDQLVRTQHFHFNKNQLSGPIPEKLFSSDMTLLHVLFDGNNFTGKIPDSIGLVQKIQVLRLDRNALSGPVPSNINNLTRVNELNLANNRLTGMMPNLTGMKGLNYVDLSNNTFSASETPAWFSELQSLRALVIESGRLYGEVPKKLFSFTQLQQVILDNNEFNGTLDMGNSISQQLQIVNFKNNKLTGVAHNGSYDRTLILIGNPVCNWLSNTKFCSLRQEPAIPYSTSLAECAANLCPPDQSLNPQSCKCAYPYEGVMFFRAPLFRDVTNSTLFQSLESSLWKKLDLPPGSVQVKLFPSSGMYFHRSEILEIGFKLSNQTYKPPEIFGPYYFIASQYPFPGVEGKSPIAIGLIIGIAVGCALLVIGLLLITIYALRQRKQAQRAIKLSKPFASWAHSGDEIVDAPQLKGARWFSYDELRRCTNNFSVSNEIGSGGYGKVYKGMLPGGQVVAIKRAQQGSMQGGREFKTEIELLSRVHHKNLVALVGFCFDEGEQMLVYEFIPNGTLREGLSGKSGILLDWRRRLRIALGSARGLAYLHELADPPIIHRDVKSSNILLDEKLNAKVADFGLSKLVSDNEKGHISTQVKGTMGYLDPEYYLTQQLSDKSDVYSFGVVMLELITAKQPLEKGKYIVREVKMAIDADDEEFYGLKELMDHAIQNAADLIAFRKFAELAWRCLEESAGDRPSMSDVVKEIEIMLNADGLKYYLTQQLSDKSDVYSFGVVMLELITAKQPLEKGKYIVREVKMAIDADDEEFYGLKELMDHAIQNAADLIAFRKFAELAWRCLEESAGDRPSMSDVVKEIEIMLNADGLSTNSNSASSSATDFGNAKGVPKHPYDSHSRKDVSSSNSFEYSGGYTFSTKPEPK</sequence>
<dbReference type="CDD" id="cd14066">
    <property type="entry name" value="STKc_IRAK"/>
    <property type="match status" value="1"/>
</dbReference>
<evidence type="ECO:0000256" key="8">
    <source>
        <dbReference type="ARBA" id="ARBA00022692"/>
    </source>
</evidence>
<dbReference type="PANTHER" id="PTHR45974:SF242">
    <property type="entry name" value="LEUCINE-RICH REPEAT PROTEIN KINASE FAMILY PROTEIN"/>
    <property type="match status" value="1"/>
</dbReference>
<evidence type="ECO:0000256" key="15">
    <source>
        <dbReference type="ARBA" id="ARBA00023136"/>
    </source>
</evidence>
<proteinExistence type="inferred from homology"/>
<comment type="caution">
    <text evidence="23">The sequence shown here is derived from an EMBL/GenBank/DDBJ whole genome shotgun (WGS) entry which is preliminary data.</text>
</comment>
<evidence type="ECO:0000256" key="14">
    <source>
        <dbReference type="ARBA" id="ARBA00022989"/>
    </source>
</evidence>
<evidence type="ECO:0000256" key="3">
    <source>
        <dbReference type="ARBA" id="ARBA00008684"/>
    </source>
</evidence>
<accession>A0A4S8J8L6</accession>
<comment type="subcellular location">
    <subcellularLocation>
        <location evidence="1">Cell membrane</location>
        <topology evidence="1">Single-pass membrane protein</topology>
    </subcellularLocation>
    <subcellularLocation>
        <location evidence="2">Membrane</location>
        <topology evidence="2">Single-pass type I membrane protein</topology>
    </subcellularLocation>
</comment>
<dbReference type="InterPro" id="IPR011009">
    <property type="entry name" value="Kinase-like_dom_sf"/>
</dbReference>
<dbReference type="Gene3D" id="3.30.200.20">
    <property type="entry name" value="Phosphorylase Kinase, domain 1"/>
    <property type="match status" value="1"/>
</dbReference>
<evidence type="ECO:0000256" key="16">
    <source>
        <dbReference type="ARBA" id="ARBA00023170"/>
    </source>
</evidence>
<keyword evidence="16" id="KW-0675">Receptor</keyword>
<evidence type="ECO:0000256" key="20">
    <source>
        <dbReference type="SAM" id="Phobius"/>
    </source>
</evidence>
<evidence type="ECO:0000259" key="22">
    <source>
        <dbReference type="PROSITE" id="PS50011"/>
    </source>
</evidence>
<evidence type="ECO:0000313" key="24">
    <source>
        <dbReference type="Proteomes" id="UP000317650"/>
    </source>
</evidence>
<organism evidence="23 24">
    <name type="scientific">Musa balbisiana</name>
    <name type="common">Banana</name>
    <dbReference type="NCBI Taxonomy" id="52838"/>
    <lineage>
        <taxon>Eukaryota</taxon>
        <taxon>Viridiplantae</taxon>
        <taxon>Streptophyta</taxon>
        <taxon>Embryophyta</taxon>
        <taxon>Tracheophyta</taxon>
        <taxon>Spermatophyta</taxon>
        <taxon>Magnoliopsida</taxon>
        <taxon>Liliopsida</taxon>
        <taxon>Zingiberales</taxon>
        <taxon>Musaceae</taxon>
        <taxon>Musa</taxon>
    </lineage>
</organism>
<feature type="compositionally biased region" description="Low complexity" evidence="19">
    <location>
        <begin position="1001"/>
        <end position="1011"/>
    </location>
</feature>
<evidence type="ECO:0000256" key="13">
    <source>
        <dbReference type="ARBA" id="ARBA00022840"/>
    </source>
</evidence>
<evidence type="ECO:0000256" key="19">
    <source>
        <dbReference type="SAM" id="MobiDB-lite"/>
    </source>
</evidence>
<comment type="similarity">
    <text evidence="3">Belongs to the protein kinase superfamily. Ser/Thr protein kinase family.</text>
</comment>
<dbReference type="SMART" id="SM00220">
    <property type="entry name" value="S_TKc"/>
    <property type="match status" value="1"/>
</dbReference>
<evidence type="ECO:0000256" key="12">
    <source>
        <dbReference type="ARBA" id="ARBA00022777"/>
    </source>
</evidence>
<evidence type="ECO:0000256" key="7">
    <source>
        <dbReference type="ARBA" id="ARBA00022679"/>
    </source>
</evidence>
<evidence type="ECO:0000256" key="11">
    <source>
        <dbReference type="ARBA" id="ARBA00022741"/>
    </source>
</evidence>
<dbReference type="PROSITE" id="PS00108">
    <property type="entry name" value="PROTEIN_KINASE_ST"/>
    <property type="match status" value="1"/>
</dbReference>
<dbReference type="GO" id="GO:0004674">
    <property type="term" value="F:protein serine/threonine kinase activity"/>
    <property type="evidence" value="ECO:0007669"/>
    <property type="project" value="UniProtKB-KW"/>
</dbReference>
<feature type="signal peptide" evidence="21">
    <location>
        <begin position="1"/>
        <end position="20"/>
    </location>
</feature>
<name>A0A4S8J8L6_MUSBA</name>
<feature type="transmembrane region" description="Helical" evidence="20">
    <location>
        <begin position="534"/>
        <end position="561"/>
    </location>
</feature>
<dbReference type="EMBL" id="PYDT01000006">
    <property type="protein sequence ID" value="THU57973.1"/>
    <property type="molecule type" value="Genomic_DNA"/>
</dbReference>
<keyword evidence="11 18" id="KW-0547">Nucleotide-binding</keyword>
<keyword evidence="9 21" id="KW-0732">Signal</keyword>
<gene>
    <name evidence="23" type="ORF">C4D60_Mb03t09230</name>
</gene>
<dbReference type="STRING" id="52838.A0A4S8J8L6"/>
<evidence type="ECO:0000256" key="6">
    <source>
        <dbReference type="ARBA" id="ARBA00022614"/>
    </source>
</evidence>
<dbReference type="GO" id="GO:0005524">
    <property type="term" value="F:ATP binding"/>
    <property type="evidence" value="ECO:0007669"/>
    <property type="project" value="UniProtKB-UniRule"/>
</dbReference>
<dbReference type="InterPro" id="IPR032675">
    <property type="entry name" value="LRR_dom_sf"/>
</dbReference>
<keyword evidence="7" id="KW-0808">Transferase</keyword>
<evidence type="ECO:0000313" key="23">
    <source>
        <dbReference type="EMBL" id="THU57973.1"/>
    </source>
</evidence>
<dbReference type="PROSITE" id="PS50011">
    <property type="entry name" value="PROTEIN_KINASE_DOM"/>
    <property type="match status" value="1"/>
</dbReference>
<dbReference type="Pfam" id="PF07714">
    <property type="entry name" value="PK_Tyr_Ser-Thr"/>
    <property type="match status" value="2"/>
</dbReference>
<keyword evidence="13 18" id="KW-0067">ATP-binding</keyword>
<evidence type="ECO:0000256" key="5">
    <source>
        <dbReference type="ARBA" id="ARBA00022527"/>
    </source>
</evidence>
<dbReference type="Gene3D" id="3.80.10.10">
    <property type="entry name" value="Ribonuclease Inhibitor"/>
    <property type="match status" value="3"/>
</dbReference>
<dbReference type="PROSITE" id="PS00107">
    <property type="entry name" value="PROTEIN_KINASE_ATP"/>
    <property type="match status" value="1"/>
</dbReference>
<evidence type="ECO:0000256" key="1">
    <source>
        <dbReference type="ARBA" id="ARBA00004162"/>
    </source>
</evidence>
<dbReference type="SUPFAM" id="SSF56112">
    <property type="entry name" value="Protein kinase-like (PK-like)"/>
    <property type="match status" value="2"/>
</dbReference>
<protein>
    <recommendedName>
        <fullName evidence="4">non-specific serine/threonine protein kinase</fullName>
        <ecNumber evidence="4">2.7.11.1</ecNumber>
    </recommendedName>
</protein>
<evidence type="ECO:0000256" key="17">
    <source>
        <dbReference type="ARBA" id="ARBA00023180"/>
    </source>
</evidence>
<feature type="region of interest" description="Disordered" evidence="19">
    <location>
        <begin position="1001"/>
        <end position="1053"/>
    </location>
</feature>
<dbReference type="FunFam" id="3.30.200.20:FF:000328">
    <property type="entry name" value="Leucine-rich repeat protein kinase family protein"/>
    <property type="match status" value="1"/>
</dbReference>
<evidence type="ECO:0000256" key="2">
    <source>
        <dbReference type="ARBA" id="ARBA00004479"/>
    </source>
</evidence>
<keyword evidence="8 20" id="KW-0812">Transmembrane</keyword>
<dbReference type="GO" id="GO:0005886">
    <property type="term" value="C:plasma membrane"/>
    <property type="evidence" value="ECO:0007669"/>
    <property type="project" value="UniProtKB-SubCell"/>
</dbReference>
<evidence type="ECO:0000256" key="18">
    <source>
        <dbReference type="PROSITE-ProRule" id="PRU10141"/>
    </source>
</evidence>
<keyword evidence="12" id="KW-0418">Kinase</keyword>
<keyword evidence="6" id="KW-0433">Leucine-rich repeat</keyword>
<dbReference type="InterPro" id="IPR008271">
    <property type="entry name" value="Ser/Thr_kinase_AS"/>
</dbReference>
<feature type="domain" description="Protein kinase" evidence="22">
    <location>
        <begin position="611"/>
        <end position="885"/>
    </location>
</feature>
<dbReference type="Proteomes" id="UP000317650">
    <property type="component" value="Chromosome 3"/>
</dbReference>
<dbReference type="InterPro" id="IPR013210">
    <property type="entry name" value="LRR_N_plant-typ"/>
</dbReference>
<evidence type="ECO:0000256" key="4">
    <source>
        <dbReference type="ARBA" id="ARBA00012513"/>
    </source>
</evidence>
<dbReference type="Pfam" id="PF08263">
    <property type="entry name" value="LRRNT_2"/>
    <property type="match status" value="1"/>
</dbReference>
<dbReference type="FunFam" id="3.80.10.10:FF:000363">
    <property type="entry name" value="Leucine-rich repeat family protein"/>
    <property type="match status" value="1"/>
</dbReference>
<dbReference type="FunFam" id="3.80.10.10:FF:000830">
    <property type="entry name" value="Predicted protein"/>
    <property type="match status" value="1"/>
</dbReference>
<feature type="compositionally biased region" description="Basic and acidic residues" evidence="19">
    <location>
        <begin position="1022"/>
        <end position="1032"/>
    </location>
</feature>
<dbReference type="InterPro" id="IPR000719">
    <property type="entry name" value="Prot_kinase_dom"/>
</dbReference>